<gene>
    <name evidence="1" type="ORF">L6452_16280</name>
</gene>
<proteinExistence type="predicted"/>
<protein>
    <submittedName>
        <fullName evidence="1">Uncharacterized protein</fullName>
    </submittedName>
</protein>
<keyword evidence="2" id="KW-1185">Reference proteome</keyword>
<evidence type="ECO:0000313" key="2">
    <source>
        <dbReference type="Proteomes" id="UP001055879"/>
    </source>
</evidence>
<evidence type="ECO:0000313" key="1">
    <source>
        <dbReference type="EMBL" id="KAI3727662.1"/>
    </source>
</evidence>
<comment type="caution">
    <text evidence="1">The sequence shown here is derived from an EMBL/GenBank/DDBJ whole genome shotgun (WGS) entry which is preliminary data.</text>
</comment>
<name>A0ACB9C0I2_ARCLA</name>
<organism evidence="1 2">
    <name type="scientific">Arctium lappa</name>
    <name type="common">Greater burdock</name>
    <name type="synonym">Lappa major</name>
    <dbReference type="NCBI Taxonomy" id="4217"/>
    <lineage>
        <taxon>Eukaryota</taxon>
        <taxon>Viridiplantae</taxon>
        <taxon>Streptophyta</taxon>
        <taxon>Embryophyta</taxon>
        <taxon>Tracheophyta</taxon>
        <taxon>Spermatophyta</taxon>
        <taxon>Magnoliopsida</taxon>
        <taxon>eudicotyledons</taxon>
        <taxon>Gunneridae</taxon>
        <taxon>Pentapetalae</taxon>
        <taxon>asterids</taxon>
        <taxon>campanulids</taxon>
        <taxon>Asterales</taxon>
        <taxon>Asteraceae</taxon>
        <taxon>Carduoideae</taxon>
        <taxon>Cardueae</taxon>
        <taxon>Arctiinae</taxon>
        <taxon>Arctium</taxon>
    </lineage>
</organism>
<dbReference type="EMBL" id="CM042051">
    <property type="protein sequence ID" value="KAI3727662.1"/>
    <property type="molecule type" value="Genomic_DNA"/>
</dbReference>
<reference evidence="2" key="1">
    <citation type="journal article" date="2022" name="Mol. Ecol. Resour.">
        <title>The genomes of chicory, endive, great burdock and yacon provide insights into Asteraceae palaeo-polyploidization history and plant inulin production.</title>
        <authorList>
            <person name="Fan W."/>
            <person name="Wang S."/>
            <person name="Wang H."/>
            <person name="Wang A."/>
            <person name="Jiang F."/>
            <person name="Liu H."/>
            <person name="Zhao H."/>
            <person name="Xu D."/>
            <person name="Zhang Y."/>
        </authorList>
    </citation>
    <scope>NUCLEOTIDE SEQUENCE [LARGE SCALE GENOMIC DNA]</scope>
    <source>
        <strain evidence="2">cv. Niubang</strain>
    </source>
</reference>
<reference evidence="1 2" key="2">
    <citation type="journal article" date="2022" name="Mol. Ecol. Resour.">
        <title>The genomes of chicory, endive, great burdock and yacon provide insights into Asteraceae paleo-polyploidization history and plant inulin production.</title>
        <authorList>
            <person name="Fan W."/>
            <person name="Wang S."/>
            <person name="Wang H."/>
            <person name="Wang A."/>
            <person name="Jiang F."/>
            <person name="Liu H."/>
            <person name="Zhao H."/>
            <person name="Xu D."/>
            <person name="Zhang Y."/>
        </authorList>
    </citation>
    <scope>NUCLEOTIDE SEQUENCE [LARGE SCALE GENOMIC DNA]</scope>
    <source>
        <strain evidence="2">cv. Niubang</strain>
    </source>
</reference>
<accession>A0ACB9C0I2</accession>
<dbReference type="Proteomes" id="UP001055879">
    <property type="component" value="Linkage Group LG05"/>
</dbReference>
<sequence>MQTLKALTDKHLYGQSLKLSTFFQNPKLTSTIYALFIKSNTLLTPIQSASLITHFSRSGQLSRATYLLRRTQNPDVVVFNALISGYARYNQPSAAFDLFNGLRQTGLNPDEVSFSNLLKCCDNLTLTEVVHLGVLKLGFGSNVFLVSGLIENYSRYGCVGLGEKCFEECVGIDGVIWSVMINGYVRNGEFGKGRECFMKMRGVGFEFNEFSLTSVVGALFDVNEGEQIHGYCVKRGYLCGCSMHLNNALMVMYGRCGCKSNAVKVFDEMPDWDVVSWTGRIAVAFDCVEAFEVFKTCFMRGYEVNEYTLINVLSPIEGAEMLEMGKQIHSIVLKAGYLVVTSVCNALISMYARSGQIYDARWLFDEMVHRDSVSWNSLINGYSQHHLSNQAIELFSAMRNSLLTPNEYTLASILEVLSNLNSLKLSMQIHSLILKLGFIFTDSILCRLITTYGKCNGIDKSKDIFNEIDSVDVIHVNAMAGAYDHCGCYSDIQTLFRRRWNSSLDVDIVTFSIVLKSCGALSDLHQGQSVHSLAIKTAISEDKFIESAVIDVYSKCGSIEDAENVFRYANCNNLVAWNAMIMGYAQFGCYSKAYDLFSKIPEFGMKPDEITYLGVLSSCSHAGLVSEARYHLRSMFDLHGVIPCLEHYACVVDVLGKVGQLDDAKKTIDLMPVFPDARIWQILLSACNIYGNVDIGMVAARKLVALQPENESSFVLLSNLCASAGMWSDVRQLRRKMKDKVVCKEPGCSWIQVKGSVRYFFADDASHPENEEIYMELDTLMKQMLQFPKEQDAFFTSLHESVMP</sequence>